<dbReference type="AlphaFoldDB" id="I3UFW6"/>
<dbReference type="OrthoDB" id="8565659at2"/>
<organism evidence="1 2">
    <name type="scientific">Advenella kashmirensis (strain DSM 17095 / LMG 22695 / WT001)</name>
    <name type="common">Tetrathiobacter kashmirensis</name>
    <dbReference type="NCBI Taxonomy" id="1036672"/>
    <lineage>
        <taxon>Bacteria</taxon>
        <taxon>Pseudomonadati</taxon>
        <taxon>Pseudomonadota</taxon>
        <taxon>Betaproteobacteria</taxon>
        <taxon>Burkholderiales</taxon>
        <taxon>Alcaligenaceae</taxon>
    </lineage>
</organism>
<dbReference type="HOGENOM" id="CLU_148568_4_2_4"/>
<evidence type="ECO:0008006" key="3">
    <source>
        <dbReference type="Google" id="ProtNLM"/>
    </source>
</evidence>
<accession>I3UFW6</accession>
<reference evidence="1 2" key="1">
    <citation type="journal article" date="2011" name="J. Bacteriol.">
        <title>Whole-genome shotgun sequencing of the sulfur-oxidizing chemoautotroph Tetrathiobacter kashmirensis.</title>
        <authorList>
            <person name="Ghosh W."/>
            <person name="George A."/>
            <person name="Agarwal A."/>
            <person name="Raj P."/>
            <person name="Alam M."/>
            <person name="Pyne P."/>
            <person name="Das Gupta S.K."/>
        </authorList>
    </citation>
    <scope>NUCLEOTIDE SEQUENCE [LARGE SCALE GENOMIC DNA]</scope>
    <source>
        <strain evidence="1 2">WT001</strain>
    </source>
</reference>
<name>I3UFW6_ADVKW</name>
<dbReference type="InterPro" id="IPR008727">
    <property type="entry name" value="PAAR_motif"/>
</dbReference>
<dbReference type="STRING" id="1036672.TKWG_20935"/>
<proteinExistence type="predicted"/>
<sequence>MNNKSTPAATLGTPTTHGGEVTTATAAFTIEGRKVARVGDRITCPEHGDGFITDGGVASIDGRRIAHHGSSTSCGATLIVSGSGPTV</sequence>
<evidence type="ECO:0000313" key="1">
    <source>
        <dbReference type="EMBL" id="AFK63904.1"/>
    </source>
</evidence>
<dbReference type="RefSeq" id="WP_014751995.1">
    <property type="nucleotide sequence ID" value="NC_017964.1"/>
</dbReference>
<keyword evidence="2" id="KW-1185">Reference proteome</keyword>
<dbReference type="Gene3D" id="2.60.200.60">
    <property type="match status" value="1"/>
</dbReference>
<reference evidence="2" key="2">
    <citation type="journal article" date="2013" name="PLoS ONE">
        <title>Genome implosion elicits host-confinement in Alcaligenaceae: evidence from the comparative genomics of Tetrathiobacter kashmirensis, a pathogen in the making.</title>
        <authorList>
            <person name="Ghosh W."/>
            <person name="Alam M."/>
            <person name="Roy C."/>
            <person name="Pyne P."/>
            <person name="George A."/>
            <person name="Chakraborty R."/>
            <person name="Majumder S."/>
            <person name="Agarwal A."/>
            <person name="Chakraborty S."/>
            <person name="Majumdar S."/>
            <person name="Gupta S.K."/>
        </authorList>
    </citation>
    <scope>NUCLEOTIDE SEQUENCE [LARGE SCALE GENOMIC DNA]</scope>
    <source>
        <strain evidence="2">WT001</strain>
    </source>
</reference>
<dbReference type="Pfam" id="PF05488">
    <property type="entry name" value="PAAR_motif"/>
    <property type="match status" value="1"/>
</dbReference>
<dbReference type="CDD" id="cd14744">
    <property type="entry name" value="PAAR_CT_2"/>
    <property type="match status" value="1"/>
</dbReference>
<dbReference type="KEGG" id="aka:TKWG_20935"/>
<dbReference type="EMBL" id="CP003555">
    <property type="protein sequence ID" value="AFK63904.1"/>
    <property type="molecule type" value="Genomic_DNA"/>
</dbReference>
<evidence type="ECO:0000313" key="2">
    <source>
        <dbReference type="Proteomes" id="UP000005267"/>
    </source>
</evidence>
<gene>
    <name evidence="1" type="ordered locus">TKWG_20935</name>
</gene>
<protein>
    <recommendedName>
        <fullName evidence="3">PAAR domain-containing protein</fullName>
    </recommendedName>
</protein>
<dbReference type="Proteomes" id="UP000005267">
    <property type="component" value="Chromosome"/>
</dbReference>